<reference evidence="5 6" key="1">
    <citation type="submission" date="2023-08" db="EMBL/GenBank/DDBJ databases">
        <title>Whole-genome sequencing of halo(alkali)philic microorganisms from hypersaline lakes.</title>
        <authorList>
            <person name="Sorokin D.Y."/>
            <person name="Abbas B."/>
            <person name="Merkel A.Y."/>
        </authorList>
    </citation>
    <scope>NUCLEOTIDE SEQUENCE [LARGE SCALE GENOMIC DNA]</scope>
    <source>
        <strain evidence="5 6">AB-CW4</strain>
    </source>
</reference>
<proteinExistence type="predicted"/>
<keyword evidence="3 5" id="KW-0012">Acyltransferase</keyword>
<dbReference type="PANTHER" id="PTHR10434">
    <property type="entry name" value="1-ACYL-SN-GLYCEROL-3-PHOSPHATE ACYLTRANSFERASE"/>
    <property type="match status" value="1"/>
</dbReference>
<accession>A0ABU0W711</accession>
<keyword evidence="2" id="KW-0808">Transferase</keyword>
<sequence length="260" mass="30136">MIYLRSALFNTFMMLSVPLWVAALFLVLPFGYRARLGIASSWARTNLWVLKHVCRLDYSVEWRGQLPEQPCVIYMKHESTWETLAQMAVFRVQQSWVLKREILRIPVFGWGMFFMRPIAIDRRGGRRAVEQLVSQGQEKFAEGNYVMIFPEGHRMKPGKTRRYGMGGALLAREAGVPIVPMVHNAGDFWARVQFGKRPGTIQVVVGDAIWPGERSPQALNAEVQLWMERELRRISPNRDYEYARAEDAVDAAQRHGRWKR</sequence>
<evidence type="ECO:0000313" key="6">
    <source>
        <dbReference type="Proteomes" id="UP001239019"/>
    </source>
</evidence>
<dbReference type="EMBL" id="JAVDDT010000004">
    <property type="protein sequence ID" value="MDQ2069796.1"/>
    <property type="molecule type" value="Genomic_DNA"/>
</dbReference>
<protein>
    <submittedName>
        <fullName evidence="5">Lysophospholipid acyltransferase family protein</fullName>
    </submittedName>
</protein>
<dbReference type="PANTHER" id="PTHR10434:SF40">
    <property type="entry name" value="1-ACYL-SN-GLYCEROL-3-PHOSPHATE ACYLTRANSFERASE"/>
    <property type="match status" value="1"/>
</dbReference>
<dbReference type="CDD" id="cd07989">
    <property type="entry name" value="LPLAT_AGPAT-like"/>
    <property type="match status" value="1"/>
</dbReference>
<dbReference type="Pfam" id="PF01553">
    <property type="entry name" value="Acyltransferase"/>
    <property type="match status" value="1"/>
</dbReference>
<evidence type="ECO:0000259" key="4">
    <source>
        <dbReference type="SMART" id="SM00563"/>
    </source>
</evidence>
<keyword evidence="6" id="KW-1185">Reference proteome</keyword>
<evidence type="ECO:0000313" key="5">
    <source>
        <dbReference type="EMBL" id="MDQ2069796.1"/>
    </source>
</evidence>
<dbReference type="GO" id="GO:0016746">
    <property type="term" value="F:acyltransferase activity"/>
    <property type="evidence" value="ECO:0007669"/>
    <property type="project" value="UniProtKB-KW"/>
</dbReference>
<evidence type="ECO:0000256" key="1">
    <source>
        <dbReference type="ARBA" id="ARBA00005189"/>
    </source>
</evidence>
<gene>
    <name evidence="5" type="ORF">RBH19_07915</name>
</gene>
<dbReference type="SUPFAM" id="SSF69593">
    <property type="entry name" value="Glycerol-3-phosphate (1)-acyltransferase"/>
    <property type="match status" value="1"/>
</dbReference>
<dbReference type="Proteomes" id="UP001239019">
    <property type="component" value="Unassembled WGS sequence"/>
</dbReference>
<feature type="domain" description="Phospholipid/glycerol acyltransferase" evidence="4">
    <location>
        <begin position="71"/>
        <end position="186"/>
    </location>
</feature>
<name>A0ABU0W711_9GAMM</name>
<comment type="pathway">
    <text evidence="1">Lipid metabolism.</text>
</comment>
<dbReference type="InterPro" id="IPR002123">
    <property type="entry name" value="Plipid/glycerol_acylTrfase"/>
</dbReference>
<dbReference type="RefSeq" id="WP_306728291.1">
    <property type="nucleotide sequence ID" value="NZ_JAVDDT010000004.1"/>
</dbReference>
<evidence type="ECO:0000256" key="3">
    <source>
        <dbReference type="ARBA" id="ARBA00023315"/>
    </source>
</evidence>
<organism evidence="5 6">
    <name type="scientific">Natronospira bacteriovora</name>
    <dbReference type="NCBI Taxonomy" id="3069753"/>
    <lineage>
        <taxon>Bacteria</taxon>
        <taxon>Pseudomonadati</taxon>
        <taxon>Pseudomonadota</taxon>
        <taxon>Gammaproteobacteria</taxon>
        <taxon>Natronospirales</taxon>
        <taxon>Natronospiraceae</taxon>
        <taxon>Natronospira</taxon>
    </lineage>
</organism>
<comment type="caution">
    <text evidence="5">The sequence shown here is derived from an EMBL/GenBank/DDBJ whole genome shotgun (WGS) entry which is preliminary data.</text>
</comment>
<dbReference type="SMART" id="SM00563">
    <property type="entry name" value="PlsC"/>
    <property type="match status" value="1"/>
</dbReference>
<evidence type="ECO:0000256" key="2">
    <source>
        <dbReference type="ARBA" id="ARBA00022679"/>
    </source>
</evidence>